<proteinExistence type="predicted"/>
<evidence type="ECO:0000313" key="2">
    <source>
        <dbReference type="EMBL" id="TDK43325.1"/>
    </source>
</evidence>
<protein>
    <submittedName>
        <fullName evidence="2">Glycosyltransferase</fullName>
    </submittedName>
</protein>
<dbReference type="Pfam" id="PF00535">
    <property type="entry name" value="Glycos_transf_2"/>
    <property type="match status" value="1"/>
</dbReference>
<dbReference type="GO" id="GO:0016740">
    <property type="term" value="F:transferase activity"/>
    <property type="evidence" value="ECO:0007669"/>
    <property type="project" value="UniProtKB-KW"/>
</dbReference>
<dbReference type="EMBL" id="SMUW01000035">
    <property type="protein sequence ID" value="TDK43325.1"/>
    <property type="molecule type" value="Genomic_DNA"/>
</dbReference>
<dbReference type="AlphaFoldDB" id="A0A4R5UW53"/>
<dbReference type="RefSeq" id="WP_133391041.1">
    <property type="nucleotide sequence ID" value="NZ_SMUW01000035.1"/>
</dbReference>
<organism evidence="2 3">
    <name type="scientific">Algoriphagus formosus</name>
    <dbReference type="NCBI Taxonomy" id="2007308"/>
    <lineage>
        <taxon>Bacteria</taxon>
        <taxon>Pseudomonadati</taxon>
        <taxon>Bacteroidota</taxon>
        <taxon>Cytophagia</taxon>
        <taxon>Cytophagales</taxon>
        <taxon>Cyclobacteriaceae</taxon>
        <taxon>Algoriphagus</taxon>
    </lineage>
</organism>
<dbReference type="InterPro" id="IPR001173">
    <property type="entry name" value="Glyco_trans_2-like"/>
</dbReference>
<sequence>MLKLGAFIITYHRPQILLGTIKAVFSQTYPPDFIWIIDNSEDLETDHSIASLLDSRIRYHRMGYNAGPAGAAAKGLVLCAQEGADWIYWGDDNDPPFRQDCFERLLAIRNVNPFCGVLGAVGQFFDRKKGVIKRIQTRLLEKKDWVEVDYVAGGMCMLVSGQVAKEGIAPDQDLFFGFEELDFCLKVSSKGYSLVVDSGLFLEARKKWGRLDFERPPYRKKKNLTREYYSLRNLLMISDTLTLKTMRNQLIKKWGLKMFYGFRYGLGYGWENFRMVALAFYHYFMGIKGKTLDL</sequence>
<name>A0A4R5UW53_9BACT</name>
<evidence type="ECO:0000313" key="3">
    <source>
        <dbReference type="Proteomes" id="UP000295438"/>
    </source>
</evidence>
<comment type="caution">
    <text evidence="2">The sequence shown here is derived from an EMBL/GenBank/DDBJ whole genome shotgun (WGS) entry which is preliminary data.</text>
</comment>
<reference evidence="2 3" key="1">
    <citation type="submission" date="2019-03" db="EMBL/GenBank/DDBJ databases">
        <title>Algoriphagus aquimaris sp. nov., isolated form marine sediment in Pohang, Korea.</title>
        <authorList>
            <person name="Kim J."/>
            <person name="Yoon S.-H."/>
            <person name="Lee S.-S."/>
        </authorList>
    </citation>
    <scope>NUCLEOTIDE SEQUENCE [LARGE SCALE GENOMIC DNA]</scope>
    <source>
        <strain evidence="2 3">F21</strain>
    </source>
</reference>
<gene>
    <name evidence="2" type="ORF">E1898_11990</name>
</gene>
<dbReference type="InterPro" id="IPR029044">
    <property type="entry name" value="Nucleotide-diphossugar_trans"/>
</dbReference>
<keyword evidence="3" id="KW-1185">Reference proteome</keyword>
<evidence type="ECO:0000259" key="1">
    <source>
        <dbReference type="Pfam" id="PF00535"/>
    </source>
</evidence>
<dbReference type="Proteomes" id="UP000295438">
    <property type="component" value="Unassembled WGS sequence"/>
</dbReference>
<feature type="domain" description="Glycosyltransferase 2-like" evidence="1">
    <location>
        <begin position="7"/>
        <end position="136"/>
    </location>
</feature>
<dbReference type="Gene3D" id="3.90.550.10">
    <property type="entry name" value="Spore Coat Polysaccharide Biosynthesis Protein SpsA, Chain A"/>
    <property type="match status" value="1"/>
</dbReference>
<dbReference type="SUPFAM" id="SSF53448">
    <property type="entry name" value="Nucleotide-diphospho-sugar transferases"/>
    <property type="match status" value="1"/>
</dbReference>
<keyword evidence="2" id="KW-0808">Transferase</keyword>
<accession>A0A4R5UW53</accession>